<accession>A0ABY6UE79</accession>
<gene>
    <name evidence="4" type="ORF">CLO192961_LOCUS259058</name>
</gene>
<organism evidence="4 5">
    <name type="scientific">Bionectria ochroleuca</name>
    <name type="common">Gliocladium roseum</name>
    <dbReference type="NCBI Taxonomy" id="29856"/>
    <lineage>
        <taxon>Eukaryota</taxon>
        <taxon>Fungi</taxon>
        <taxon>Dikarya</taxon>
        <taxon>Ascomycota</taxon>
        <taxon>Pezizomycotina</taxon>
        <taxon>Sordariomycetes</taxon>
        <taxon>Hypocreomycetidae</taxon>
        <taxon>Hypocreales</taxon>
        <taxon>Bionectriaceae</taxon>
        <taxon>Clonostachys</taxon>
    </lineage>
</organism>
<dbReference type="SUPFAM" id="SSF47336">
    <property type="entry name" value="ACP-like"/>
    <property type="match status" value="1"/>
</dbReference>
<evidence type="ECO:0000256" key="2">
    <source>
        <dbReference type="ARBA" id="ARBA00022553"/>
    </source>
</evidence>
<dbReference type="InterPro" id="IPR036736">
    <property type="entry name" value="ACP-like_sf"/>
</dbReference>
<keyword evidence="2" id="KW-0597">Phosphoprotein</keyword>
<evidence type="ECO:0000259" key="3">
    <source>
        <dbReference type="Pfam" id="PF08659"/>
    </source>
</evidence>
<evidence type="ECO:0000256" key="1">
    <source>
        <dbReference type="ARBA" id="ARBA00022450"/>
    </source>
</evidence>
<proteinExistence type="predicted"/>
<feature type="domain" description="Ketoreductase (KR)" evidence="3">
    <location>
        <begin position="26"/>
        <end position="89"/>
    </location>
</feature>
<dbReference type="EMBL" id="CABFNS010000800">
    <property type="protein sequence ID" value="VUC29503.1"/>
    <property type="molecule type" value="Genomic_DNA"/>
</dbReference>
<dbReference type="Proteomes" id="UP000766486">
    <property type="component" value="Unassembled WGS sequence"/>
</dbReference>
<dbReference type="Gene3D" id="3.40.50.720">
    <property type="entry name" value="NAD(P)-binding Rossmann-like Domain"/>
    <property type="match status" value="1"/>
</dbReference>
<dbReference type="InterPro" id="IPR013968">
    <property type="entry name" value="PKS_KR"/>
</dbReference>
<keyword evidence="1" id="KW-0596">Phosphopantetheine</keyword>
<dbReference type="Pfam" id="PF08659">
    <property type="entry name" value="KR"/>
    <property type="match status" value="1"/>
</dbReference>
<sequence>MSDYPLLHPFSSSGAYMATLDVEAKETLHLDKFLPNDLDFFLVLTSIAGISGSLSRSSYCASSTFPDAFARFRRARGQHCIVLDLGVLQDVGNVSERVDVARYLGRLDHKLMKQSDLHFMLKYAYSPSNRFQSPYETRLFCALTTPAFIERRGFLKIHARMHTPILCQLYWMESAKGMGPEVVKVNSVRSQLIKSLGEVSNWPNAYYVANDIDVDRPPFTFGVDELVAVELMTWFLNEIGADVPVVQILGNSIVS</sequence>
<reference evidence="4 5" key="1">
    <citation type="submission" date="2019-06" db="EMBL/GenBank/DDBJ databases">
        <authorList>
            <person name="Broberg M."/>
        </authorList>
    </citation>
    <scope>NUCLEOTIDE SEQUENCE [LARGE SCALE GENOMIC DNA]</scope>
</reference>
<dbReference type="SUPFAM" id="SSF51735">
    <property type="entry name" value="NAD(P)-binding Rossmann-fold domains"/>
    <property type="match status" value="1"/>
</dbReference>
<dbReference type="PANTHER" id="PTHR43775:SF37">
    <property type="entry name" value="SI:DKEY-61P9.11"/>
    <property type="match status" value="1"/>
</dbReference>
<name>A0ABY6UE79_BIOOC</name>
<dbReference type="InterPro" id="IPR036291">
    <property type="entry name" value="NAD(P)-bd_dom_sf"/>
</dbReference>
<evidence type="ECO:0000313" key="4">
    <source>
        <dbReference type="EMBL" id="VUC29503.1"/>
    </source>
</evidence>
<dbReference type="PANTHER" id="PTHR43775">
    <property type="entry name" value="FATTY ACID SYNTHASE"/>
    <property type="match status" value="1"/>
</dbReference>
<comment type="caution">
    <text evidence="4">The sequence shown here is derived from an EMBL/GenBank/DDBJ whole genome shotgun (WGS) entry which is preliminary data.</text>
</comment>
<evidence type="ECO:0000313" key="5">
    <source>
        <dbReference type="Proteomes" id="UP000766486"/>
    </source>
</evidence>
<protein>
    <recommendedName>
        <fullName evidence="3">Ketoreductase (KR) domain-containing protein</fullName>
    </recommendedName>
</protein>
<keyword evidence="5" id="KW-1185">Reference proteome</keyword>
<dbReference type="InterPro" id="IPR050091">
    <property type="entry name" value="PKS_NRPS_Biosynth_Enz"/>
</dbReference>